<dbReference type="PANTHER" id="PTHR11766:SF0">
    <property type="entry name" value="TYROSINE--TRNA LIGASE, MITOCHONDRIAL"/>
    <property type="match status" value="1"/>
</dbReference>
<proteinExistence type="inferred from homology"/>
<dbReference type="CDD" id="cd00805">
    <property type="entry name" value="TyrRS_core"/>
    <property type="match status" value="1"/>
</dbReference>
<dbReference type="InterPro" id="IPR002305">
    <property type="entry name" value="aa-tRNA-synth_Ic"/>
</dbReference>
<dbReference type="EMBL" id="BMHA01000001">
    <property type="protein sequence ID" value="GGI03236.1"/>
    <property type="molecule type" value="Genomic_DNA"/>
</dbReference>
<dbReference type="EC" id="6.1.1.1" evidence="8"/>
<dbReference type="GO" id="GO:0003723">
    <property type="term" value="F:RNA binding"/>
    <property type="evidence" value="ECO:0007669"/>
    <property type="project" value="UniProtKB-KW"/>
</dbReference>
<dbReference type="InterPro" id="IPR014729">
    <property type="entry name" value="Rossmann-like_a/b/a_fold"/>
</dbReference>
<dbReference type="SUPFAM" id="SSF55174">
    <property type="entry name" value="Alpha-L RNA-binding motif"/>
    <property type="match status" value="1"/>
</dbReference>
<dbReference type="CDD" id="cd00165">
    <property type="entry name" value="S4"/>
    <property type="match status" value="1"/>
</dbReference>
<dbReference type="SUPFAM" id="SSF52374">
    <property type="entry name" value="Nucleotidylyl transferase"/>
    <property type="match status" value="1"/>
</dbReference>
<dbReference type="GO" id="GO:0006437">
    <property type="term" value="P:tyrosyl-tRNA aminoacylation"/>
    <property type="evidence" value="ECO:0007669"/>
    <property type="project" value="UniProtKB-UniRule"/>
</dbReference>
<comment type="similarity">
    <text evidence="8">Belongs to the class-I aminoacyl-tRNA synthetase family. TyrS type 1 subfamily.</text>
</comment>
<feature type="short sequence motif" description="'HIGH' region" evidence="8">
    <location>
        <begin position="66"/>
        <end position="75"/>
    </location>
</feature>
<evidence type="ECO:0000256" key="3">
    <source>
        <dbReference type="ARBA" id="ARBA00022840"/>
    </source>
</evidence>
<evidence type="ECO:0000313" key="13">
    <source>
        <dbReference type="Proteomes" id="UP000650511"/>
    </source>
</evidence>
<name>A0A8J3A5M3_9ACTN</name>
<keyword evidence="2 8" id="KW-0547">Nucleotide-binding</keyword>
<dbReference type="Gene3D" id="3.40.50.620">
    <property type="entry name" value="HUPs"/>
    <property type="match status" value="1"/>
</dbReference>
<dbReference type="Gene3D" id="1.10.240.10">
    <property type="entry name" value="Tyrosyl-Transfer RNA Synthetase"/>
    <property type="match status" value="1"/>
</dbReference>
<evidence type="ECO:0000256" key="10">
    <source>
        <dbReference type="SAM" id="MobiDB-lite"/>
    </source>
</evidence>
<keyword evidence="8" id="KW-0963">Cytoplasm</keyword>
<dbReference type="InterPro" id="IPR036986">
    <property type="entry name" value="S4_RNA-bd_sf"/>
</dbReference>
<dbReference type="InterPro" id="IPR024088">
    <property type="entry name" value="Tyr-tRNA-ligase_bac-type"/>
</dbReference>
<keyword evidence="4 9" id="KW-0694">RNA-binding</keyword>
<dbReference type="FunFam" id="1.10.240.10:FF:000001">
    <property type="entry name" value="Tyrosine--tRNA ligase"/>
    <property type="match status" value="1"/>
</dbReference>
<keyword evidence="13" id="KW-1185">Reference proteome</keyword>
<dbReference type="GO" id="GO:0004831">
    <property type="term" value="F:tyrosine-tRNA ligase activity"/>
    <property type="evidence" value="ECO:0007669"/>
    <property type="project" value="UniProtKB-UniRule"/>
</dbReference>
<dbReference type="InterPro" id="IPR001412">
    <property type="entry name" value="aa-tRNA-synth_I_CS"/>
</dbReference>
<keyword evidence="1 8" id="KW-0436">Ligase</keyword>
<evidence type="ECO:0000256" key="1">
    <source>
        <dbReference type="ARBA" id="ARBA00022598"/>
    </source>
</evidence>
<evidence type="ECO:0000313" key="12">
    <source>
        <dbReference type="EMBL" id="GGI03236.1"/>
    </source>
</evidence>
<dbReference type="PROSITE" id="PS00178">
    <property type="entry name" value="AA_TRNA_LIGASE_I"/>
    <property type="match status" value="1"/>
</dbReference>
<feature type="domain" description="Tyrosine--tRNA ligase SYY-like C-terminal" evidence="11">
    <location>
        <begin position="364"/>
        <end position="447"/>
    </location>
</feature>
<feature type="binding site" evidence="8">
    <location>
        <position position="201"/>
    </location>
    <ligand>
        <name>L-tyrosine</name>
        <dbReference type="ChEBI" id="CHEBI:58315"/>
    </ligand>
</feature>
<feature type="region of interest" description="Disordered" evidence="10">
    <location>
        <begin position="1"/>
        <end position="28"/>
    </location>
</feature>
<dbReference type="InterPro" id="IPR054608">
    <property type="entry name" value="SYY-like_C"/>
</dbReference>
<dbReference type="Pfam" id="PF22421">
    <property type="entry name" value="SYY_C-terminal"/>
    <property type="match status" value="1"/>
</dbReference>
<reference evidence="12" key="1">
    <citation type="journal article" date="2014" name="Int. J. Syst. Evol. Microbiol.">
        <title>Complete genome sequence of Corynebacterium casei LMG S-19264T (=DSM 44701T), isolated from a smear-ripened cheese.</title>
        <authorList>
            <consortium name="US DOE Joint Genome Institute (JGI-PGF)"/>
            <person name="Walter F."/>
            <person name="Albersmeier A."/>
            <person name="Kalinowski J."/>
            <person name="Ruckert C."/>
        </authorList>
    </citation>
    <scope>NUCLEOTIDE SEQUENCE</scope>
    <source>
        <strain evidence="12">CGMCC 1.14988</strain>
    </source>
</reference>
<dbReference type="InterPro" id="IPR024107">
    <property type="entry name" value="Tyr-tRNA-ligase_bac_1"/>
</dbReference>
<comment type="catalytic activity">
    <reaction evidence="7 8">
        <text>tRNA(Tyr) + L-tyrosine + ATP = L-tyrosyl-tRNA(Tyr) + AMP + diphosphate + H(+)</text>
        <dbReference type="Rhea" id="RHEA:10220"/>
        <dbReference type="Rhea" id="RHEA-COMP:9706"/>
        <dbReference type="Rhea" id="RHEA-COMP:9707"/>
        <dbReference type="ChEBI" id="CHEBI:15378"/>
        <dbReference type="ChEBI" id="CHEBI:30616"/>
        <dbReference type="ChEBI" id="CHEBI:33019"/>
        <dbReference type="ChEBI" id="CHEBI:58315"/>
        <dbReference type="ChEBI" id="CHEBI:78442"/>
        <dbReference type="ChEBI" id="CHEBI:78536"/>
        <dbReference type="ChEBI" id="CHEBI:456215"/>
        <dbReference type="EC" id="6.1.1.1"/>
    </reaction>
</comment>
<evidence type="ECO:0000256" key="4">
    <source>
        <dbReference type="ARBA" id="ARBA00022884"/>
    </source>
</evidence>
<protein>
    <recommendedName>
        <fullName evidence="8">Tyrosine--tRNA ligase</fullName>
        <ecNumber evidence="8">6.1.1.1</ecNumber>
    </recommendedName>
    <alternativeName>
        <fullName evidence="8">Tyrosyl-tRNA synthetase</fullName>
        <shortName evidence="8">TyrRS</shortName>
    </alternativeName>
</protein>
<keyword evidence="3 8" id="KW-0067">ATP-binding</keyword>
<dbReference type="HAMAP" id="MF_02006">
    <property type="entry name" value="Tyr_tRNA_synth_type1"/>
    <property type="match status" value="1"/>
</dbReference>
<evidence type="ECO:0000256" key="2">
    <source>
        <dbReference type="ARBA" id="ARBA00022741"/>
    </source>
</evidence>
<feature type="binding site" evidence="8">
    <location>
        <position position="197"/>
    </location>
    <ligand>
        <name>L-tyrosine</name>
        <dbReference type="ChEBI" id="CHEBI:58315"/>
    </ligand>
</feature>
<feature type="compositionally biased region" description="Pro residues" evidence="10">
    <location>
        <begin position="7"/>
        <end position="21"/>
    </location>
</feature>
<feature type="binding site" evidence="8">
    <location>
        <position position="61"/>
    </location>
    <ligand>
        <name>L-tyrosine</name>
        <dbReference type="ChEBI" id="CHEBI:58315"/>
    </ligand>
</feature>
<comment type="subcellular location">
    <subcellularLocation>
        <location evidence="8">Cytoplasm</location>
    </subcellularLocation>
</comment>
<gene>
    <name evidence="8 12" type="primary">tyrS</name>
    <name evidence="12" type="ORF">GCM10011354_03080</name>
</gene>
<dbReference type="Pfam" id="PF00579">
    <property type="entry name" value="tRNA-synt_1b"/>
    <property type="match status" value="1"/>
</dbReference>
<dbReference type="PROSITE" id="PS50889">
    <property type="entry name" value="S4"/>
    <property type="match status" value="1"/>
</dbReference>
<evidence type="ECO:0000256" key="6">
    <source>
        <dbReference type="ARBA" id="ARBA00023146"/>
    </source>
</evidence>
<keyword evidence="5 8" id="KW-0648">Protein biosynthesis</keyword>
<comment type="subunit">
    <text evidence="8">Homodimer.</text>
</comment>
<sequence>MSDQTPHPSPAPDLDPPPAAVPSPSGDRNALDVLRERGFVQDVTDEQGLRELFDAGPVTFYVGFDPTAASLHIGHLVGIMAMAHLKRLGHRPLALAGGATGRIGDPSFRDAERELLDDDALERNLAGIRTQLDRAIGFEDGNGQLVDNFEWTRELSALAFLRDVGKFFSVNQMIARESVRKRLTEREQGISYTEFSYQLLQAYDFSVLAQQYGCRLQGGGSDQWGNITAGVDLTRRLHGIPVFGMVWPLITRSDGRKFSKSDGTAIWLDPELTSPYAYYQWFLNVPDADVIRFLKLFTFVEVDEIADLERQHGDDPARRVAHRVLAREATRVVHGDAGVEAAERATGVLFGDEPFAGLDDATLSAAFEEAPSVVLTRTRLDEGLGLLELLTEVGAAASNGEARRLVQQGAVRVNNAVVEDARSSVGPDDLASERTLVVRVGKKRYFLARFH</sequence>
<evidence type="ECO:0000259" key="11">
    <source>
        <dbReference type="Pfam" id="PF22421"/>
    </source>
</evidence>
<dbReference type="GO" id="GO:0005524">
    <property type="term" value="F:ATP binding"/>
    <property type="evidence" value="ECO:0007669"/>
    <property type="project" value="UniProtKB-UniRule"/>
</dbReference>
<dbReference type="InterPro" id="IPR002307">
    <property type="entry name" value="Tyr-tRNA-ligase"/>
</dbReference>
<dbReference type="RefSeq" id="WP_130648339.1">
    <property type="nucleotide sequence ID" value="NZ_BMHA01000001.1"/>
</dbReference>
<evidence type="ECO:0000256" key="9">
    <source>
        <dbReference type="PROSITE-ProRule" id="PRU00182"/>
    </source>
</evidence>
<evidence type="ECO:0000256" key="7">
    <source>
        <dbReference type="ARBA" id="ARBA00048248"/>
    </source>
</evidence>
<evidence type="ECO:0000256" key="8">
    <source>
        <dbReference type="HAMAP-Rule" id="MF_02006"/>
    </source>
</evidence>
<evidence type="ECO:0000256" key="5">
    <source>
        <dbReference type="ARBA" id="ARBA00022917"/>
    </source>
</evidence>
<dbReference type="Gene3D" id="3.10.290.10">
    <property type="entry name" value="RNA-binding S4 domain"/>
    <property type="match status" value="1"/>
</dbReference>
<dbReference type="NCBIfam" id="TIGR00234">
    <property type="entry name" value="tyrS"/>
    <property type="match status" value="1"/>
</dbReference>
<dbReference type="GO" id="GO:0005829">
    <property type="term" value="C:cytosol"/>
    <property type="evidence" value="ECO:0007669"/>
    <property type="project" value="TreeGrafter"/>
</dbReference>
<reference evidence="12" key="2">
    <citation type="submission" date="2020-09" db="EMBL/GenBank/DDBJ databases">
        <authorList>
            <person name="Sun Q."/>
            <person name="Zhou Y."/>
        </authorList>
    </citation>
    <scope>NUCLEOTIDE SEQUENCE</scope>
    <source>
        <strain evidence="12">CGMCC 1.14988</strain>
    </source>
</reference>
<accession>A0A8J3A5M3</accession>
<dbReference type="Proteomes" id="UP000650511">
    <property type="component" value="Unassembled WGS sequence"/>
</dbReference>
<dbReference type="PANTHER" id="PTHR11766">
    <property type="entry name" value="TYROSYL-TRNA SYNTHETASE"/>
    <property type="match status" value="1"/>
</dbReference>
<comment type="caution">
    <text evidence="8">Lacks conserved residue(s) required for the propagation of feature annotation.</text>
</comment>
<keyword evidence="6 8" id="KW-0030">Aminoacyl-tRNA synthetase</keyword>
<comment type="caution">
    <text evidence="12">The sequence shown here is derived from an EMBL/GenBank/DDBJ whole genome shotgun (WGS) entry which is preliminary data.</text>
</comment>
<dbReference type="PRINTS" id="PR01040">
    <property type="entry name" value="TRNASYNTHTYR"/>
</dbReference>
<comment type="function">
    <text evidence="8">Catalyzes the attachment of tyrosine to tRNA(Tyr) in a two-step reaction: tyrosine is first activated by ATP to form Tyr-AMP and then transferred to the acceptor end of tRNA(Tyr).</text>
</comment>
<dbReference type="AlphaFoldDB" id="A0A8J3A5M3"/>
<dbReference type="OrthoDB" id="9804243at2"/>
<feature type="binding site" evidence="8">
    <location>
        <position position="260"/>
    </location>
    <ligand>
        <name>ATP</name>
        <dbReference type="ChEBI" id="CHEBI:30616"/>
    </ligand>
</feature>
<organism evidence="12 13">
    <name type="scientific">Egicoccus halophilus</name>
    <dbReference type="NCBI Taxonomy" id="1670830"/>
    <lineage>
        <taxon>Bacteria</taxon>
        <taxon>Bacillati</taxon>
        <taxon>Actinomycetota</taxon>
        <taxon>Nitriliruptoria</taxon>
        <taxon>Egicoccales</taxon>
        <taxon>Egicoccaceae</taxon>
        <taxon>Egicoccus</taxon>
    </lineage>
</organism>